<dbReference type="CDD" id="cd14797">
    <property type="entry name" value="DUF302"/>
    <property type="match status" value="1"/>
</dbReference>
<evidence type="ECO:0000313" key="2">
    <source>
        <dbReference type="EMBL" id="HHJ64193.1"/>
    </source>
</evidence>
<dbReference type="InterPro" id="IPR005180">
    <property type="entry name" value="DUF302"/>
</dbReference>
<proteinExistence type="predicted"/>
<dbReference type="Pfam" id="PF03625">
    <property type="entry name" value="DUF302"/>
    <property type="match status" value="1"/>
</dbReference>
<dbReference type="PANTHER" id="PTHR38342">
    <property type="entry name" value="SLR5037 PROTEIN"/>
    <property type="match status" value="1"/>
</dbReference>
<dbReference type="EMBL" id="DRNB01000171">
    <property type="protein sequence ID" value="HHJ64193.1"/>
    <property type="molecule type" value="Genomic_DNA"/>
</dbReference>
<protein>
    <submittedName>
        <fullName evidence="2">DUF302 domain-containing protein</fullName>
    </submittedName>
</protein>
<dbReference type="Gene3D" id="3.30.310.70">
    <property type="entry name" value="TT1751-like domain"/>
    <property type="match status" value="1"/>
</dbReference>
<comment type="caution">
    <text evidence="2">The sequence shown here is derived from an EMBL/GenBank/DDBJ whole genome shotgun (WGS) entry which is preliminary data.</text>
</comment>
<organism evidence="2">
    <name type="scientific">Aquifex aeolicus</name>
    <dbReference type="NCBI Taxonomy" id="63363"/>
    <lineage>
        <taxon>Bacteria</taxon>
        <taxon>Pseudomonadati</taxon>
        <taxon>Aquificota</taxon>
        <taxon>Aquificia</taxon>
        <taxon>Aquificales</taxon>
        <taxon>Aquificaceae</taxon>
        <taxon>Aquifex</taxon>
    </lineage>
</organism>
<name>A0A7C5Q302_AQUAO</name>
<dbReference type="SUPFAM" id="SSF103247">
    <property type="entry name" value="TT1751-like"/>
    <property type="match status" value="1"/>
</dbReference>
<sequence>MRLLILILTLFTFLTAQEEKKHPLRYEEAIEGLDFEDVKLLLKTALDGRNMNVLGVVDVSTEKPRYSYMLVCNLSYAEKIFREFPEMGVMAPCRIYLYEREDGSVVVGFVNVETLLKVFADKLSPQAKEVFRKADRDVRSAIKEVKGEL</sequence>
<gene>
    <name evidence="2" type="ORF">ENJ61_04720</name>
</gene>
<accession>A0A7C5Q302</accession>
<evidence type="ECO:0000259" key="1">
    <source>
        <dbReference type="Pfam" id="PF03625"/>
    </source>
</evidence>
<dbReference type="InterPro" id="IPR035923">
    <property type="entry name" value="TT1751-like_sf"/>
</dbReference>
<dbReference type="AlphaFoldDB" id="A0A7C5Q302"/>
<reference evidence="2" key="1">
    <citation type="journal article" date="2020" name="mSystems">
        <title>Genome- and Community-Level Interaction Insights into Carbon Utilization and Element Cycling Functions of Hydrothermarchaeota in Hydrothermal Sediment.</title>
        <authorList>
            <person name="Zhou Z."/>
            <person name="Liu Y."/>
            <person name="Xu W."/>
            <person name="Pan J."/>
            <person name="Luo Z.H."/>
            <person name="Li M."/>
        </authorList>
    </citation>
    <scope>NUCLEOTIDE SEQUENCE [LARGE SCALE GENOMIC DNA]</scope>
    <source>
        <strain evidence="2">HyVt-501</strain>
    </source>
</reference>
<feature type="domain" description="DUF302" evidence="1">
    <location>
        <begin position="61"/>
        <end position="111"/>
    </location>
</feature>
<dbReference type="Proteomes" id="UP000885792">
    <property type="component" value="Unassembled WGS sequence"/>
</dbReference>
<dbReference type="PANTHER" id="PTHR38342:SF1">
    <property type="entry name" value="SLR5037 PROTEIN"/>
    <property type="match status" value="1"/>
</dbReference>